<reference evidence="2 8" key="1">
    <citation type="journal article" date="2014" name="J. Bacteriol.">
        <title>Role of an Archaeal PitA Transporter in the Copper and Arsenic Resistance of Metallosphaera sedula, an Extreme Thermoacidophile.</title>
        <authorList>
            <person name="McCarthy S."/>
            <person name="Ai C."/>
            <person name="Wheaton G."/>
            <person name="Tevatia R."/>
            <person name="Eckrich V."/>
            <person name="Kelly R."/>
            <person name="Blum P."/>
        </authorList>
    </citation>
    <scope>NUCLEOTIDE SEQUENCE [LARGE SCALE GENOMIC DNA]</scope>
    <source>
        <strain evidence="2 8">CuR1</strain>
    </source>
</reference>
<evidence type="ECO:0008006" key="14">
    <source>
        <dbReference type="Google" id="ProtNLM"/>
    </source>
</evidence>
<reference evidence="10 11" key="2">
    <citation type="journal article" date="2015" name="Genome Announc.">
        <title>Complete Genome Sequences of Evolved Arsenate-Resistant Metallosphaera sedula Strains.</title>
        <authorList>
            <person name="Ai C."/>
            <person name="McCarthy S."/>
            <person name="Schackwitz W."/>
            <person name="Martin J."/>
            <person name="Lipzen A."/>
            <person name="Blum P."/>
        </authorList>
    </citation>
    <scope>NUCLEOTIDE SEQUENCE [LARGE SCALE GENOMIC DNA]</scope>
    <source>
        <strain evidence="5 11">ARS120-1</strain>
        <strain evidence="6 10">ARS120-2</strain>
        <strain evidence="3 13">ARS50-1</strain>
        <strain evidence="4 12">ARS50-2</strain>
    </source>
</reference>
<dbReference type="PATRIC" id="fig|43687.5.peg.1774"/>
<dbReference type="Proteomes" id="UP000062475">
    <property type="component" value="Chromosome"/>
</dbReference>
<dbReference type="OrthoDB" id="34305at2157"/>
<dbReference type="Proteomes" id="UP000061362">
    <property type="component" value="Chromosome"/>
</dbReference>
<dbReference type="EMBL" id="CP008822">
    <property type="protein sequence ID" value="AIM27780.1"/>
    <property type="molecule type" value="Genomic_DNA"/>
</dbReference>
<organism evidence="2 8">
    <name type="scientific">Metallosphaera sedula</name>
    <dbReference type="NCBI Taxonomy" id="43687"/>
    <lineage>
        <taxon>Archaea</taxon>
        <taxon>Thermoproteota</taxon>
        <taxon>Thermoprotei</taxon>
        <taxon>Sulfolobales</taxon>
        <taxon>Sulfolobaceae</taxon>
        <taxon>Metallosphaera</taxon>
    </lineage>
</organism>
<dbReference type="EMBL" id="CP012174">
    <property type="protein sequence ID" value="AKV79121.1"/>
    <property type="molecule type" value="Genomic_DNA"/>
</dbReference>
<dbReference type="EMBL" id="CP012173">
    <property type="protein sequence ID" value="AKV76870.1"/>
    <property type="molecule type" value="Genomic_DNA"/>
</dbReference>
<evidence type="ECO:0000313" key="7">
    <source>
        <dbReference type="EMBL" id="AKV83600.1"/>
    </source>
</evidence>
<dbReference type="EMBL" id="CP012175">
    <property type="protein sequence ID" value="AKV81366.1"/>
    <property type="molecule type" value="Genomic_DNA"/>
</dbReference>
<evidence type="ECO:0000313" key="5">
    <source>
        <dbReference type="EMBL" id="AKV79121.1"/>
    </source>
</evidence>
<evidence type="ECO:0000313" key="11">
    <source>
        <dbReference type="Proteomes" id="UP000062398"/>
    </source>
</evidence>
<evidence type="ECO:0000313" key="13">
    <source>
        <dbReference type="Proteomes" id="UP000068832"/>
    </source>
</evidence>
<evidence type="ECO:0000313" key="2">
    <source>
        <dbReference type="EMBL" id="AIM27780.1"/>
    </source>
</evidence>
<dbReference type="Proteomes" id="UP000029084">
    <property type="component" value="Chromosome"/>
</dbReference>
<feature type="transmembrane region" description="Helical" evidence="1">
    <location>
        <begin position="9"/>
        <end position="31"/>
    </location>
</feature>
<evidence type="ECO:0000313" key="6">
    <source>
        <dbReference type="EMBL" id="AKV81366.1"/>
    </source>
</evidence>
<dbReference type="EMBL" id="CP012172">
    <property type="protein sequence ID" value="AKV74632.1"/>
    <property type="molecule type" value="Genomic_DNA"/>
</dbReference>
<gene>
    <name evidence="2" type="ORF">HA72_1641</name>
    <name evidence="3" type="ORF">MsedA_1670</name>
    <name evidence="4" type="ORF">MsedB_1672</name>
    <name evidence="5" type="ORF">MsedC_1670</name>
    <name evidence="6" type="ORF">MsedD_1671</name>
    <name evidence="7" type="ORF">MsedE_1673</name>
</gene>
<dbReference type="OMA" id="LVIWIIY"/>
<evidence type="ECO:0000313" key="10">
    <source>
        <dbReference type="Proteomes" id="UP000061362"/>
    </source>
</evidence>
<evidence type="ECO:0000313" key="9">
    <source>
        <dbReference type="Proteomes" id="UP000056255"/>
    </source>
</evidence>
<evidence type="ECO:0000313" key="12">
    <source>
        <dbReference type="Proteomes" id="UP000062475"/>
    </source>
</evidence>
<evidence type="ECO:0000256" key="1">
    <source>
        <dbReference type="SAM" id="Phobius"/>
    </source>
</evidence>
<evidence type="ECO:0000313" key="8">
    <source>
        <dbReference type="Proteomes" id="UP000029084"/>
    </source>
</evidence>
<reference evidence="7 9" key="3">
    <citation type="submission" date="2015-07" db="EMBL/GenBank/DDBJ databases">
        <title>Physiological, transcriptional responses and genome re-sequencing of acid resistant extremely thermoacidophilic Metallosphaera sedula SARC-M1.</title>
        <authorList>
            <person name="Ai C."/>
            <person name="McCarthy S."/>
            <person name="Eckrich V."/>
            <person name="Rudrappa D."/>
            <person name="Qiu G."/>
            <person name="Blum P."/>
        </authorList>
    </citation>
    <scope>NUCLEOTIDE SEQUENCE [LARGE SCALE GENOMIC DNA]</scope>
    <source>
        <strain evidence="7 9">SARC-M1</strain>
    </source>
</reference>
<dbReference type="Proteomes" id="UP000062398">
    <property type="component" value="Chromosome"/>
</dbReference>
<dbReference type="GeneID" id="91756149"/>
<accession>A0A088E8Y3</accession>
<protein>
    <recommendedName>
        <fullName evidence="14">Archaeal Type IV pilin N-terminal domain-containing protein</fullName>
    </recommendedName>
</protein>
<evidence type="ECO:0000313" key="4">
    <source>
        <dbReference type="EMBL" id="AKV76870.1"/>
    </source>
</evidence>
<keyword evidence="1" id="KW-0472">Membrane</keyword>
<dbReference type="Proteomes" id="UP000068832">
    <property type="component" value="Chromosome"/>
</dbReference>
<name>A0A088E8Y3_9CREN</name>
<keyword evidence="1" id="KW-1133">Transmembrane helix</keyword>
<dbReference type="AlphaFoldDB" id="A0A088E8Y3"/>
<dbReference type="Proteomes" id="UP000056255">
    <property type="component" value="Chromosome"/>
</dbReference>
<dbReference type="EMBL" id="CP012176">
    <property type="protein sequence ID" value="AKV83600.1"/>
    <property type="molecule type" value="Genomic_DNA"/>
</dbReference>
<dbReference type="RefSeq" id="WP_012021583.1">
    <property type="nucleotide sequence ID" value="NZ_AP019770.1"/>
</dbReference>
<evidence type="ECO:0000313" key="3">
    <source>
        <dbReference type="EMBL" id="AKV74632.1"/>
    </source>
</evidence>
<keyword evidence="1" id="KW-0812">Transmembrane</keyword>
<sequence length="187" mass="19994" precursor="true">MPENIVQEIILISVVVALGIAIVAFSISVLYPQIILTSEEQTASNIASQTTLSVGPLLVNSTSGSLVLEVYDPAESGNVSIVAFYVPQSFEPSISLVTPTSPPSSSTFKVYSVTGALDRAEIISRIYDLNGQILYNSPLTAYSVPFNTPVTVFAKGYQQGDIIVIWVLYGQGDTFRIGYTFTGVPSS</sequence>
<proteinExistence type="predicted"/>